<comment type="caution">
    <text evidence="3">The sequence shown here is derived from an EMBL/GenBank/DDBJ whole genome shotgun (WGS) entry which is preliminary data.</text>
</comment>
<keyword evidence="2" id="KW-0812">Transmembrane</keyword>
<proteinExistence type="predicted"/>
<name>A0A2A2HVS7_9EURY</name>
<dbReference type="AlphaFoldDB" id="A0A2A2HVS7"/>
<sequence>MKQLNLFSILFTSILLFLTPNLAAAIYSSEAAEIPYQINNSDRIVIGTVSEIHVADYYTNNTITIKEWLYNPLPIKTIIIRTNIGANASTEDEAEFTENESVLLMLKDQRPDKGVFQMSLGFLGKHQVSDRDAVIEALKAQGKWKEEDKKGNKEENKKEKKANDTEMVEDIEKVGNQKEDITENKTVNNGKVKNTGTRGEQEEKSNTTEESKKVPFISSFCVLAIVLMTFMMYARSIKR</sequence>
<reference evidence="3 4" key="1">
    <citation type="journal article" date="2017" name="BMC Genomics">
        <title>Genomic analysis of methanogenic archaea reveals a shift towards energy conservation.</title>
        <authorList>
            <person name="Gilmore S.P."/>
            <person name="Henske J.K."/>
            <person name="Sexton J.A."/>
            <person name="Solomon K.V."/>
            <person name="Seppala S."/>
            <person name="Yoo J.I."/>
            <person name="Huyett L.M."/>
            <person name="Pressman A."/>
            <person name="Cogan J.Z."/>
            <person name="Kivenson V."/>
            <person name="Peng X."/>
            <person name="Tan Y."/>
            <person name="Valentine D.L."/>
            <person name="O'Malley M.A."/>
        </authorList>
    </citation>
    <scope>NUCLEOTIDE SEQUENCE [LARGE SCALE GENOMIC DNA]</scope>
    <source>
        <strain evidence="3 4">MC-15</strain>
    </source>
</reference>
<accession>A0A2A2HVS7</accession>
<evidence type="ECO:0000313" key="4">
    <source>
        <dbReference type="Proteomes" id="UP000218164"/>
    </source>
</evidence>
<feature type="compositionally biased region" description="Basic and acidic residues" evidence="1">
    <location>
        <begin position="199"/>
        <end position="210"/>
    </location>
</feature>
<dbReference type="RefSeq" id="WP_095643790.1">
    <property type="nucleotide sequence ID" value="NZ_LMVP01000093.1"/>
</dbReference>
<organism evidence="3 4">
    <name type="scientific">Methanosarcina spelaei</name>
    <dbReference type="NCBI Taxonomy" id="1036679"/>
    <lineage>
        <taxon>Archaea</taxon>
        <taxon>Methanobacteriati</taxon>
        <taxon>Methanobacteriota</taxon>
        <taxon>Stenosarchaea group</taxon>
        <taxon>Methanomicrobia</taxon>
        <taxon>Methanosarcinales</taxon>
        <taxon>Methanosarcinaceae</taxon>
        <taxon>Methanosarcina</taxon>
    </lineage>
</organism>
<evidence type="ECO:0000256" key="2">
    <source>
        <dbReference type="SAM" id="Phobius"/>
    </source>
</evidence>
<feature type="compositionally biased region" description="Low complexity" evidence="1">
    <location>
        <begin position="184"/>
        <end position="197"/>
    </location>
</feature>
<dbReference type="Proteomes" id="UP000218164">
    <property type="component" value="Unassembled WGS sequence"/>
</dbReference>
<dbReference type="EMBL" id="LMVP01000093">
    <property type="protein sequence ID" value="PAV13396.1"/>
    <property type="molecule type" value="Genomic_DNA"/>
</dbReference>
<gene>
    <name evidence="3" type="ORF">ASJ81_17930</name>
</gene>
<evidence type="ECO:0000313" key="3">
    <source>
        <dbReference type="EMBL" id="PAV13396.1"/>
    </source>
</evidence>
<feature type="compositionally biased region" description="Basic and acidic residues" evidence="1">
    <location>
        <begin position="144"/>
        <end position="183"/>
    </location>
</feature>
<protein>
    <submittedName>
        <fullName evidence="3">Uncharacterized protein</fullName>
    </submittedName>
</protein>
<evidence type="ECO:0000256" key="1">
    <source>
        <dbReference type="SAM" id="MobiDB-lite"/>
    </source>
</evidence>
<dbReference type="OrthoDB" id="136975at2157"/>
<keyword evidence="2" id="KW-1133">Transmembrane helix</keyword>
<keyword evidence="2" id="KW-0472">Membrane</keyword>
<keyword evidence="4" id="KW-1185">Reference proteome</keyword>
<feature type="transmembrane region" description="Helical" evidence="2">
    <location>
        <begin position="214"/>
        <end position="234"/>
    </location>
</feature>
<feature type="region of interest" description="Disordered" evidence="1">
    <location>
        <begin position="144"/>
        <end position="210"/>
    </location>
</feature>